<dbReference type="Proteomes" id="UP000199013">
    <property type="component" value="Unassembled WGS sequence"/>
</dbReference>
<dbReference type="EMBL" id="FLUV01000053">
    <property type="protein sequence ID" value="SBW17255.1"/>
    <property type="molecule type" value="Genomic_DNA"/>
</dbReference>
<evidence type="ECO:0000313" key="1">
    <source>
        <dbReference type="EMBL" id="SBW17255.1"/>
    </source>
</evidence>
<reference evidence="2" key="1">
    <citation type="submission" date="2016-02" db="EMBL/GenBank/DDBJ databases">
        <authorList>
            <person name="Wibberg D."/>
        </authorList>
    </citation>
    <scope>NUCLEOTIDE SEQUENCE [LARGE SCALE GENOMIC DNA]</scope>
</reference>
<proteinExistence type="predicted"/>
<keyword evidence="2" id="KW-1185">Reference proteome</keyword>
<accession>A0A1C3NT09</accession>
<organism evidence="1 2">
    <name type="scientific">Candidatus Protofrankia californiensis</name>
    <dbReference type="NCBI Taxonomy" id="1839754"/>
    <lineage>
        <taxon>Bacteria</taxon>
        <taxon>Bacillati</taxon>
        <taxon>Actinomycetota</taxon>
        <taxon>Actinomycetes</taxon>
        <taxon>Frankiales</taxon>
        <taxon>Frankiaceae</taxon>
        <taxon>Protofrankia</taxon>
    </lineage>
</organism>
<gene>
    <name evidence="1" type="ORF">FDG2_0134</name>
</gene>
<name>A0A1C3NT09_9ACTN</name>
<protein>
    <submittedName>
        <fullName evidence="1">Uncharacterized protein</fullName>
    </submittedName>
</protein>
<sequence>MTLLPVQADLCWFCRQSDPAWRYPLEPVQELVTSLDGTLTIAGPLGAPWWPACEFCRMLFDAKDYETLFTRALTAVLSAEPERDPDETGLQVAERFQTLGARYNGPAQRVPAAVDGLTRG</sequence>
<dbReference type="AlphaFoldDB" id="A0A1C3NT09"/>
<evidence type="ECO:0000313" key="2">
    <source>
        <dbReference type="Proteomes" id="UP000199013"/>
    </source>
</evidence>